<proteinExistence type="predicted"/>
<reference evidence="1 2" key="1">
    <citation type="submission" date="2017-12" db="EMBL/GenBank/DDBJ databases">
        <title>Comparative genomics of Botrytis spp.</title>
        <authorList>
            <person name="Valero-Jimenez C.A."/>
            <person name="Tapia P."/>
            <person name="Veloso J."/>
            <person name="Silva-Moreno E."/>
            <person name="Staats M."/>
            <person name="Valdes J.H."/>
            <person name="Van Kan J.A.L."/>
        </authorList>
    </citation>
    <scope>NUCLEOTIDE SEQUENCE [LARGE SCALE GENOMIC DNA]</scope>
    <source>
        <strain evidence="1 2">Bt9001</strain>
    </source>
</reference>
<evidence type="ECO:0000313" key="1">
    <source>
        <dbReference type="EMBL" id="TGO11090.1"/>
    </source>
</evidence>
<dbReference type="AlphaFoldDB" id="A0A4Z1EI26"/>
<gene>
    <name evidence="1" type="ORF">BTUL_0117g00060</name>
</gene>
<dbReference type="EMBL" id="PQXH01000117">
    <property type="protein sequence ID" value="TGO11090.1"/>
    <property type="molecule type" value="Genomic_DNA"/>
</dbReference>
<name>A0A4Z1EI26_9HELO</name>
<protein>
    <submittedName>
        <fullName evidence="1">Uncharacterized protein</fullName>
    </submittedName>
</protein>
<accession>A0A4Z1EI26</accession>
<organism evidence="1 2">
    <name type="scientific">Botrytis tulipae</name>
    <dbReference type="NCBI Taxonomy" id="87230"/>
    <lineage>
        <taxon>Eukaryota</taxon>
        <taxon>Fungi</taxon>
        <taxon>Dikarya</taxon>
        <taxon>Ascomycota</taxon>
        <taxon>Pezizomycotina</taxon>
        <taxon>Leotiomycetes</taxon>
        <taxon>Helotiales</taxon>
        <taxon>Sclerotiniaceae</taxon>
        <taxon>Botrytis</taxon>
    </lineage>
</organism>
<keyword evidence="2" id="KW-1185">Reference proteome</keyword>
<comment type="caution">
    <text evidence="1">The sequence shown here is derived from an EMBL/GenBank/DDBJ whole genome shotgun (WGS) entry which is preliminary data.</text>
</comment>
<sequence>MGGGFDQFTRRFKVGREVFADNIASGQREDFKGRERREGKERNGMARWKVRIGNWKLEIENTVMRAYAKEVARLNVHTGQGGHDQMIPPAT</sequence>
<evidence type="ECO:0000313" key="2">
    <source>
        <dbReference type="Proteomes" id="UP000297777"/>
    </source>
</evidence>
<dbReference type="Proteomes" id="UP000297777">
    <property type="component" value="Unassembled WGS sequence"/>
</dbReference>